<sequence>MNKNLKKLFFVLLTLLFTLTIFARPAYIDPKMTSGRVFDQRILDINQINTYITNFAIFAQDVYSGNNSGLYWPAGFPQETYVFGAGVWVGGIIENDDGTADTTMSCGYYPNSASTEFVPGDINDASPDRPTPYNNPWDIVYISTSDNYGQPWPLKTTSGADSVVSMQDSYTEFNDMDLSYRLVPSSIPLEIEVKQTTYAWVGPLKEDIIFLKYDIQNKRSDKKDIKKCYVGIGADNDIGNEAQDAANDLLGFIDTMTVDYAGVKDTLMQINVGYQFQLESEAGWTHFPGIVAYKYLESPKATEPIDLYHDGSFIIPAGERIGMTTFNYFTIQTDPSDHIKRYLVLAGYDHTRYNPNDPEASYRPFPNWEIGVPGFPGKTEDPTAAGDKRFAMASGPFTLMYDSTATVIIGIIISKNSAEMLDKMLLAQQIYDQGWLGPVAPGQVNFDVVGMDKKVVIYWDNAQELIPDKYYSLVSDTTLPIYNPAYREYDIEGYNIYKSRTGAGGTWELLAQYDKINEYTILLKDSLIYYNAAAARYETTYYYDTVGSNTGIPYYFVDSNLTNGIQYYYTIRAYDVNFNGYAVTPSNDTIGTIPLVLEGAGKTKAAVPRSLTSNIIAGTYDLNLVSGNIDTSLIDIEIIHALDTLVEKVKNDTFTLTFGLAERSSVDTTLPAYPYTITNKNGDTVIQDIMDLDTLWVNNEKIIVLPIEKYNPYSGFIFKINDFKLDTSGWTNKDNSTFKVSVQSGLYDSSILKVENIDAARLFYHNSKEYIITWHEVVYPTFTVVGTDTFLPNDTNLTVTIYDVDNNIDIPYSNRVLGDNWHFNYSTTAATPEQCPRYLKESSAATAKVGLYFSGMKISFNYTTRPNAIVWESRPKDGDTWVVKVTPNDSNFVMTYPPINSQYKFTVTPATFAEVTESTLDNIKVVPNPYVVRSELDLDYNYRRILFTNLPDKCTIRIYTLSGDLIATINHDVEISITKDNKTTTAYDLTKGYAEWDVLTKNDQIPAPGIYIYHVQTPNGETKIGKFAIIK</sequence>
<dbReference type="AlphaFoldDB" id="A0A124G0L9"/>
<proteinExistence type="predicted"/>
<gene>
    <name evidence="2" type="ORF">XE03_0371</name>
</gene>
<keyword evidence="1" id="KW-0732">Signal</keyword>
<dbReference type="EMBL" id="LGGX01000002">
    <property type="protein sequence ID" value="KUK87852.1"/>
    <property type="molecule type" value="Genomic_DNA"/>
</dbReference>
<organism evidence="2 3">
    <name type="scientific">candidate division TA06 bacterium 34_109</name>
    <dbReference type="NCBI Taxonomy" id="1635277"/>
    <lineage>
        <taxon>Bacteria</taxon>
        <taxon>Bacteria division TA06</taxon>
    </lineage>
</organism>
<evidence type="ECO:0000313" key="3">
    <source>
        <dbReference type="Proteomes" id="UP000053467"/>
    </source>
</evidence>
<feature type="signal peptide" evidence="1">
    <location>
        <begin position="1"/>
        <end position="23"/>
    </location>
</feature>
<evidence type="ECO:0000313" key="2">
    <source>
        <dbReference type="EMBL" id="KUK87852.1"/>
    </source>
</evidence>
<dbReference type="Gene3D" id="2.60.40.4070">
    <property type="match status" value="1"/>
</dbReference>
<evidence type="ECO:0008006" key="4">
    <source>
        <dbReference type="Google" id="ProtNLM"/>
    </source>
</evidence>
<comment type="caution">
    <text evidence="2">The sequence shown here is derived from an EMBL/GenBank/DDBJ whole genome shotgun (WGS) entry which is preliminary data.</text>
</comment>
<name>A0A124G0L9_UNCT6</name>
<reference evidence="3" key="1">
    <citation type="journal article" date="2015" name="MBio">
        <title>Genome-Resolved Metagenomic Analysis Reveals Roles for Candidate Phyla and Other Microbial Community Members in Biogeochemical Transformations in Oil Reservoirs.</title>
        <authorList>
            <person name="Hu P."/>
            <person name="Tom L."/>
            <person name="Singh A."/>
            <person name="Thomas B.C."/>
            <person name="Baker B.J."/>
            <person name="Piceno Y.M."/>
            <person name="Andersen G.L."/>
            <person name="Banfield J.F."/>
        </authorList>
    </citation>
    <scope>NUCLEOTIDE SEQUENCE [LARGE SCALE GENOMIC DNA]</scope>
</reference>
<evidence type="ECO:0000256" key="1">
    <source>
        <dbReference type="SAM" id="SignalP"/>
    </source>
</evidence>
<feature type="chain" id="PRO_5007171899" description="T9SS type A sorting domain-containing protein" evidence="1">
    <location>
        <begin position="24"/>
        <end position="1031"/>
    </location>
</feature>
<accession>A0A124G0L9</accession>
<protein>
    <recommendedName>
        <fullName evidence="4">T9SS type A sorting domain-containing protein</fullName>
    </recommendedName>
</protein>
<dbReference type="Proteomes" id="UP000053467">
    <property type="component" value="Unassembled WGS sequence"/>
</dbReference>